<dbReference type="Proteomes" id="UP001378592">
    <property type="component" value="Unassembled WGS sequence"/>
</dbReference>
<organism evidence="2 3">
    <name type="scientific">Gryllus longicercus</name>
    <dbReference type="NCBI Taxonomy" id="2509291"/>
    <lineage>
        <taxon>Eukaryota</taxon>
        <taxon>Metazoa</taxon>
        <taxon>Ecdysozoa</taxon>
        <taxon>Arthropoda</taxon>
        <taxon>Hexapoda</taxon>
        <taxon>Insecta</taxon>
        <taxon>Pterygota</taxon>
        <taxon>Neoptera</taxon>
        <taxon>Polyneoptera</taxon>
        <taxon>Orthoptera</taxon>
        <taxon>Ensifera</taxon>
        <taxon>Gryllidea</taxon>
        <taxon>Grylloidea</taxon>
        <taxon>Gryllidae</taxon>
        <taxon>Gryllinae</taxon>
        <taxon>Gryllus</taxon>
    </lineage>
</organism>
<proteinExistence type="predicted"/>
<keyword evidence="3" id="KW-1185">Reference proteome</keyword>
<reference evidence="2 3" key="1">
    <citation type="submission" date="2024-03" db="EMBL/GenBank/DDBJ databases">
        <title>The genome assembly and annotation of the cricket Gryllus longicercus Weissman &amp; Gray.</title>
        <authorList>
            <person name="Szrajer S."/>
            <person name="Gray D."/>
            <person name="Ylla G."/>
        </authorList>
    </citation>
    <scope>NUCLEOTIDE SEQUENCE [LARGE SCALE GENOMIC DNA]</scope>
    <source>
        <strain evidence="2">DAG 2021-001</strain>
        <tissue evidence="2">Whole body minus gut</tissue>
    </source>
</reference>
<protein>
    <recommendedName>
        <fullName evidence="4">Accessory gland protein</fullName>
    </recommendedName>
</protein>
<gene>
    <name evidence="2" type="ORF">R5R35_006228</name>
</gene>
<keyword evidence="1" id="KW-0732">Signal</keyword>
<evidence type="ECO:0000256" key="1">
    <source>
        <dbReference type="SAM" id="SignalP"/>
    </source>
</evidence>
<feature type="chain" id="PRO_5042878164" description="Accessory gland protein" evidence="1">
    <location>
        <begin position="18"/>
        <end position="135"/>
    </location>
</feature>
<evidence type="ECO:0008006" key="4">
    <source>
        <dbReference type="Google" id="ProtNLM"/>
    </source>
</evidence>
<dbReference type="AlphaFoldDB" id="A0AAN9ZHV2"/>
<accession>A0AAN9ZHV2</accession>
<comment type="caution">
    <text evidence="2">The sequence shown here is derived from an EMBL/GenBank/DDBJ whole genome shotgun (WGS) entry which is preliminary data.</text>
</comment>
<evidence type="ECO:0000313" key="3">
    <source>
        <dbReference type="Proteomes" id="UP001378592"/>
    </source>
</evidence>
<dbReference type="EMBL" id="JAZDUA010000004">
    <property type="protein sequence ID" value="KAK7874182.1"/>
    <property type="molecule type" value="Genomic_DNA"/>
</dbReference>
<sequence>MQLQGLFVALCIGVSMASPNLRALQARRRGLSAPTVTVSAAALQGQAVCAFTLQERSLQLQGGVEVQVQEVVCEQQKPRLRLGLRDAAAGTAAGPLRLSCMQAQMGVGEHVVRSDCVLVQDDLQAAGDPRPQLAS</sequence>
<evidence type="ECO:0000313" key="2">
    <source>
        <dbReference type="EMBL" id="KAK7874182.1"/>
    </source>
</evidence>
<feature type="signal peptide" evidence="1">
    <location>
        <begin position="1"/>
        <end position="17"/>
    </location>
</feature>
<name>A0AAN9ZHV2_9ORTH</name>